<feature type="region of interest" description="Disordered" evidence="1">
    <location>
        <begin position="654"/>
        <end position="698"/>
    </location>
</feature>
<dbReference type="PROSITE" id="PS50172">
    <property type="entry name" value="BRCT"/>
    <property type="match status" value="1"/>
</dbReference>
<feature type="compositionally biased region" description="Low complexity" evidence="1">
    <location>
        <begin position="1207"/>
        <end position="1224"/>
    </location>
</feature>
<feature type="domain" description="BRCT" evidence="2">
    <location>
        <begin position="1128"/>
        <end position="1175"/>
    </location>
</feature>
<dbReference type="PANTHER" id="PTHR14625">
    <property type="entry name" value="MICROCEPHALIN"/>
    <property type="match status" value="1"/>
</dbReference>
<feature type="region of interest" description="Disordered" evidence="1">
    <location>
        <begin position="1"/>
        <end position="228"/>
    </location>
</feature>
<feature type="compositionally biased region" description="Polar residues" evidence="1">
    <location>
        <begin position="446"/>
        <end position="461"/>
    </location>
</feature>
<proteinExistence type="predicted"/>
<evidence type="ECO:0000256" key="1">
    <source>
        <dbReference type="SAM" id="MobiDB-lite"/>
    </source>
</evidence>
<dbReference type="SUPFAM" id="SSF52113">
    <property type="entry name" value="BRCT domain"/>
    <property type="match status" value="1"/>
</dbReference>
<dbReference type="CDD" id="cd17716">
    <property type="entry name" value="BRCT_microcephalin_rpt1"/>
    <property type="match status" value="1"/>
</dbReference>
<dbReference type="Proteomes" id="UP000224634">
    <property type="component" value="Unassembled WGS sequence"/>
</dbReference>
<dbReference type="InterPro" id="IPR022047">
    <property type="entry name" value="Microcephalin-like"/>
</dbReference>
<feature type="compositionally biased region" description="Low complexity" evidence="1">
    <location>
        <begin position="23"/>
        <end position="35"/>
    </location>
</feature>
<feature type="compositionally biased region" description="Low complexity" evidence="1">
    <location>
        <begin position="361"/>
        <end position="375"/>
    </location>
</feature>
<feature type="compositionally biased region" description="Polar residues" evidence="1">
    <location>
        <begin position="387"/>
        <end position="399"/>
    </location>
</feature>
<feature type="region of interest" description="Disordered" evidence="1">
    <location>
        <begin position="544"/>
        <end position="564"/>
    </location>
</feature>
<feature type="region of interest" description="Disordered" evidence="1">
    <location>
        <begin position="262"/>
        <end position="496"/>
    </location>
</feature>
<feature type="region of interest" description="Disordered" evidence="1">
    <location>
        <begin position="807"/>
        <end position="895"/>
    </location>
</feature>
<feature type="region of interest" description="Disordered" evidence="1">
    <location>
        <begin position="1184"/>
        <end position="1261"/>
    </location>
</feature>
<feature type="compositionally biased region" description="Basic and acidic residues" evidence="1">
    <location>
        <begin position="1243"/>
        <end position="1252"/>
    </location>
</feature>
<feature type="compositionally biased region" description="Basic and acidic residues" evidence="1">
    <location>
        <begin position="733"/>
        <end position="744"/>
    </location>
</feature>
<dbReference type="OrthoDB" id="2384350at2759"/>
<evidence type="ECO:0000259" key="2">
    <source>
        <dbReference type="PROSITE" id="PS50172"/>
    </source>
</evidence>
<feature type="compositionally biased region" description="Low complexity" evidence="1">
    <location>
        <begin position="986"/>
        <end position="1008"/>
    </location>
</feature>
<gene>
    <name evidence="3" type="ORF">AJ80_07785</name>
</gene>
<feature type="compositionally biased region" description="Low complexity" evidence="1">
    <location>
        <begin position="123"/>
        <end position="143"/>
    </location>
</feature>
<dbReference type="InterPro" id="IPR036420">
    <property type="entry name" value="BRCT_dom_sf"/>
</dbReference>
<feature type="compositionally biased region" description="Low complexity" evidence="1">
    <location>
        <begin position="331"/>
        <end position="340"/>
    </location>
</feature>
<dbReference type="InterPro" id="IPR001357">
    <property type="entry name" value="BRCT_dom"/>
</dbReference>
<feature type="compositionally biased region" description="Low complexity" evidence="1">
    <location>
        <begin position="1232"/>
        <end position="1242"/>
    </location>
</feature>
<name>A0A2B7XJE1_POLH7</name>
<accession>A0A2B7XJE1</accession>
<sequence length="1377" mass="148654">MARVTTAPVPEDPPKRVTRARTRTTTTTTKAVAAVADDEAPAPKARGRPPKTKIAATTTAASKPATTKSRTAAARTTEPKPAAAKRGRPRAVKPVDNAADTMGADSSEDEMDVVTLKTKPKTSRATAAKTTTTTTTRSKTGTAVRGKKPAAAKEEVEVDTSGYGDDDDDDDELAQPEMPKQRTARSKAAASTAAKKGKAAAPDTAAKAPARRSRKAVAEEPAKGTTKTIHISAASLAASSAISKPQASSTAAPRKKVTFLDITSDADKENHPILSSSDAGPKHKIQMGLKAKPVRKTTATAAAAQGKKTTSGVKEEKKKEPLSPKKATQVAKSISSASSDDAGEEDELSISRSPLMNMNRSPTKLSGSSSSLVDSPVKRIDFLGGSRSPTRITRSLSAHENSEQSKPVALSESVIMASPARKLPPTPYRESIRETPRRAPILLPVITSTKETVDPAQNSPLKASPKKANFTASLPQSPFKSSLSPTRLNRSLFQSPAKRPISPVKYRASIRNETEFQSKMSDLDVEMEEDHTFQFKRVSLNERPGEIAWPPPVVEENPLSSVEETDDVFNEDPLDFDNSILEIGGNLPVAPLPLKTEELEDELAEATPISTHEDENDDPFITAETNSIPSSPVPSYETEDRQPHIALSMVEDISPAAPSPPVTVNPAQFAYRDEADDEGSDDDLMDCSPVKSKPASSRRITLGLQGLPQVEEDSLGFTPLAAKLGGWNAGSPEKPRATRSRTKELFSPVVQSQPLDPDPLERRHSRVTRQSLASRTSLAPSLAPAEPAFFEEEMAIRHRPSIGAVSSVACDDDDADEVDIHQEQEEDDLMDLGTPDTPSPATQDADDLTEEEEEDELYGDENQAPAEPTVTINAEMFEEEPAEPTVTINSQMFEEEPAEPMVTINSQMFEEEPAEPTTTIHTQMFEEETTNTETKPEQLTPRLPMSVTPVRLGSQYPRTIHTISKVPLRPEGEDSPLKIPKKRSRSLSSGRRVSTPSAPRTKLLPSSSSRKRKSPTKLFDTTEETETDTTSGVLDPSPMRYNTGTWPQATRSPSKSPTKSRPAPVQVLRGAVVFTDVHTAEGADASGIFVELLNQMGARCVKSWSWNPRASLSPVDGADPKEGKVGITHVVFKDGGVRTLEKVREAHGLVKCVGVGWVLDCERASKWLDETEYAVDTNLVPRGGAKRRKSMEPRALSNKNGTLVKLDSSTSSASGRRAAADADTVQQFLRLSPTPSSSTSSSSRRESEEDSNHTSSEQEEQISFAIQTTPTSNRRQSGVFSPVTSAPTTPDFNYSFDFDAATGAGAGAAPSPMTPYYLSQPAMLVQQTCPPKQSRQGLFSANGRDESEISEGLRIRLDAARRRSLIWKPKIGSPLRH</sequence>
<keyword evidence="4" id="KW-1185">Reference proteome</keyword>
<feature type="compositionally biased region" description="Low complexity" evidence="1">
    <location>
        <begin position="52"/>
        <end position="82"/>
    </location>
</feature>
<feature type="region of interest" description="Disordered" evidence="1">
    <location>
        <begin position="724"/>
        <end position="779"/>
    </location>
</feature>
<dbReference type="Gene3D" id="3.40.50.10190">
    <property type="entry name" value="BRCT domain"/>
    <property type="match status" value="1"/>
</dbReference>
<feature type="compositionally biased region" description="Low complexity" evidence="1">
    <location>
        <begin position="186"/>
        <end position="208"/>
    </location>
</feature>
<feature type="compositionally biased region" description="Acidic residues" evidence="1">
    <location>
        <begin position="164"/>
        <end position="174"/>
    </location>
</feature>
<protein>
    <recommendedName>
        <fullName evidence="2">BRCT domain-containing protein</fullName>
    </recommendedName>
</protein>
<dbReference type="PANTHER" id="PTHR14625:SF3">
    <property type="entry name" value="MICROCEPHALIN"/>
    <property type="match status" value="1"/>
</dbReference>
<feature type="compositionally biased region" description="Polar residues" evidence="1">
    <location>
        <begin position="350"/>
        <end position="360"/>
    </location>
</feature>
<feature type="compositionally biased region" description="Polar residues" evidence="1">
    <location>
        <begin position="470"/>
        <end position="494"/>
    </location>
</feature>
<feature type="region of interest" description="Disordered" evidence="1">
    <location>
        <begin position="1267"/>
        <end position="1286"/>
    </location>
</feature>
<dbReference type="GO" id="GO:0000278">
    <property type="term" value="P:mitotic cell cycle"/>
    <property type="evidence" value="ECO:0007669"/>
    <property type="project" value="TreeGrafter"/>
</dbReference>
<comment type="caution">
    <text evidence="3">The sequence shown here is derived from an EMBL/GenBank/DDBJ whole genome shotgun (WGS) entry which is preliminary data.</text>
</comment>
<reference evidence="3 4" key="1">
    <citation type="submission" date="2017-10" db="EMBL/GenBank/DDBJ databases">
        <title>Comparative genomics in systemic dimorphic fungi from Ajellomycetaceae.</title>
        <authorList>
            <person name="Munoz J.F."/>
            <person name="Mcewen J.G."/>
            <person name="Clay O.K."/>
            <person name="Cuomo C.A."/>
        </authorList>
    </citation>
    <scope>NUCLEOTIDE SEQUENCE [LARGE SCALE GENOMIC DNA]</scope>
    <source>
        <strain evidence="3 4">UAMH7299</strain>
    </source>
</reference>
<feature type="compositionally biased region" description="Low complexity" evidence="1">
    <location>
        <begin position="1049"/>
        <end position="1063"/>
    </location>
</feature>
<feature type="compositionally biased region" description="Basic and acidic residues" evidence="1">
    <location>
        <begin position="313"/>
        <end position="323"/>
    </location>
</feature>
<dbReference type="EMBL" id="PDNA01000157">
    <property type="protein sequence ID" value="PGH08747.1"/>
    <property type="molecule type" value="Genomic_DNA"/>
</dbReference>
<feature type="region of interest" description="Disordered" evidence="1">
    <location>
        <begin position="926"/>
        <end position="1063"/>
    </location>
</feature>
<feature type="compositionally biased region" description="Acidic residues" evidence="1">
    <location>
        <begin position="844"/>
        <end position="859"/>
    </location>
</feature>
<feature type="compositionally biased region" description="Acidic residues" evidence="1">
    <location>
        <begin position="674"/>
        <end position="685"/>
    </location>
</feature>
<organism evidence="3 4">
    <name type="scientific">Polytolypa hystricis (strain UAMH7299)</name>
    <dbReference type="NCBI Taxonomy" id="1447883"/>
    <lineage>
        <taxon>Eukaryota</taxon>
        <taxon>Fungi</taxon>
        <taxon>Dikarya</taxon>
        <taxon>Ascomycota</taxon>
        <taxon>Pezizomycotina</taxon>
        <taxon>Eurotiomycetes</taxon>
        <taxon>Eurotiomycetidae</taxon>
        <taxon>Onygenales</taxon>
        <taxon>Onygenales incertae sedis</taxon>
        <taxon>Polytolypa</taxon>
    </lineage>
</organism>
<dbReference type="STRING" id="1447883.A0A2B7XJE1"/>
<feature type="compositionally biased region" description="Low complexity" evidence="1">
    <location>
        <begin position="296"/>
        <end position="310"/>
    </location>
</feature>
<feature type="region of interest" description="Disordered" evidence="1">
    <location>
        <begin position="237"/>
        <end position="256"/>
    </location>
</feature>
<feature type="region of interest" description="Disordered" evidence="1">
    <location>
        <begin position="607"/>
        <end position="640"/>
    </location>
</feature>
<evidence type="ECO:0000313" key="4">
    <source>
        <dbReference type="Proteomes" id="UP000224634"/>
    </source>
</evidence>
<evidence type="ECO:0000313" key="3">
    <source>
        <dbReference type="EMBL" id="PGH08747.1"/>
    </source>
</evidence>